<feature type="coiled-coil region" evidence="1">
    <location>
        <begin position="2"/>
        <end position="39"/>
    </location>
</feature>
<evidence type="ECO:0000256" key="1">
    <source>
        <dbReference type="SAM" id="Coils"/>
    </source>
</evidence>
<protein>
    <submittedName>
        <fullName evidence="2">17221_t:CDS:1</fullName>
    </submittedName>
</protein>
<evidence type="ECO:0000313" key="3">
    <source>
        <dbReference type="Proteomes" id="UP000789570"/>
    </source>
</evidence>
<feature type="non-terminal residue" evidence="2">
    <location>
        <position position="1"/>
    </location>
</feature>
<sequence length="311" mass="37090">LREKVRRKEQLVNDDKKQLERLKEKERSLEVEKKRWRDQLLKSNRRTAGLSNSSQTWDEFLCLFEKWSEPVVLLIDEFDIPYLIIAIETFSILYLNTSNSHVFSFNITEKYQNPDLPFKQIKALFEEFMSNRGIVIDLLVIKDIYALTNDHVGFTCLYGRVIDEKLLPKNFNERQYITYQNCEISLDRYQKLGILKMLQVVVTFFDIDFIHLASLCYFKKATHLTEISQDGDYMYRYIDIVINGNEENIVLKLDRYNKAENPTYQSKEQKIQGLYIVHFWHNEKFDDVQMYAYLKDGKIVKEQVIPQTNKA</sequence>
<dbReference type="AlphaFoldDB" id="A0A9N9H2W6"/>
<keyword evidence="1" id="KW-0175">Coiled coil</keyword>
<dbReference type="OrthoDB" id="2369467at2759"/>
<name>A0A9N9H2W6_9GLOM</name>
<dbReference type="Proteomes" id="UP000789570">
    <property type="component" value="Unassembled WGS sequence"/>
</dbReference>
<reference evidence="2" key="1">
    <citation type="submission" date="2021-06" db="EMBL/GenBank/DDBJ databases">
        <authorList>
            <person name="Kallberg Y."/>
            <person name="Tangrot J."/>
            <person name="Rosling A."/>
        </authorList>
    </citation>
    <scope>NUCLEOTIDE SEQUENCE</scope>
    <source>
        <strain evidence="2">UK204</strain>
    </source>
</reference>
<evidence type="ECO:0000313" key="2">
    <source>
        <dbReference type="EMBL" id="CAG8652691.1"/>
    </source>
</evidence>
<keyword evidence="3" id="KW-1185">Reference proteome</keyword>
<accession>A0A9N9H2W6</accession>
<comment type="caution">
    <text evidence="2">The sequence shown here is derived from an EMBL/GenBank/DDBJ whole genome shotgun (WGS) entry which is preliminary data.</text>
</comment>
<organism evidence="2 3">
    <name type="scientific">Funneliformis caledonium</name>
    <dbReference type="NCBI Taxonomy" id="1117310"/>
    <lineage>
        <taxon>Eukaryota</taxon>
        <taxon>Fungi</taxon>
        <taxon>Fungi incertae sedis</taxon>
        <taxon>Mucoromycota</taxon>
        <taxon>Glomeromycotina</taxon>
        <taxon>Glomeromycetes</taxon>
        <taxon>Glomerales</taxon>
        <taxon>Glomeraceae</taxon>
        <taxon>Funneliformis</taxon>
    </lineage>
</organism>
<dbReference type="EMBL" id="CAJVPQ010004496">
    <property type="protein sequence ID" value="CAG8652691.1"/>
    <property type="molecule type" value="Genomic_DNA"/>
</dbReference>
<proteinExistence type="predicted"/>
<gene>
    <name evidence="2" type="ORF">FCALED_LOCUS11149</name>
</gene>